<feature type="region of interest" description="Disordered" evidence="1">
    <location>
        <begin position="568"/>
        <end position="588"/>
    </location>
</feature>
<feature type="compositionally biased region" description="Low complexity" evidence="1">
    <location>
        <begin position="407"/>
        <end position="422"/>
    </location>
</feature>
<protein>
    <submittedName>
        <fullName evidence="2">Uncharacterized protein</fullName>
    </submittedName>
</protein>
<feature type="compositionally biased region" description="Polar residues" evidence="1">
    <location>
        <begin position="160"/>
        <end position="172"/>
    </location>
</feature>
<sequence>MAGEMMKKRSPFGVVLSRLDRPSPGKAGWLFPPQPGTSVTQQRVRGRTSSRRAALLFQPRQLQMQALRRQAEREKAMFDVPPHILPFLPVSTIEERASAINQYPREEAYLPLTFHSSRTHDLMPRGDLCFLGFVRISLPVLQTLPSVSRVTLCKDLNVPPHSSRQRQPSTLLHSPHHTPFNPRHAGASPRRPQLYGCPLHLSLKPFRIDNRDPGTWIKTAVCGVQSHGVLSLVSSPLPLPSLLTSPRCASTVYVHLHCVLSTKLPNVPPSKHLGLFQEHQWESKLGASYPRHSLPSNLGSHRRSTDDWTPATCTAPHRTALLCTTCSRAGSPDLMPSDISGTPVSRFFPSHLTAPHDTQHVFVPAPTSAREGPAEEPRPTSPPLFAVPEEAPSSTFDAVTTARDAVPSTSSSSSQSPLSPRRFPAPPPLRLLHPSGLSYSCVDTGHDGVKHSNGTLHPICKEEQVTNTMTSRAFLHGIPTLRGTISSSSHVSTRLGRPSPYLLLTQNTLNDRPARQHGKSSAAKHFFSEDYVHSYFLIFLPLSHFRIADSDARQISLECLSTITGDGRASSQAKSRPVPETTMPPKSATAGIIPHIQTCLPSYRSTCNPKQTHPEKTKKHSSSALPAHRRRKSAHPLTFPRIQAKLAFPRSLIYSYFFPLQRRGGPSGGYINIRNQRSRKDPGKDEPRRVHSETAMGEKHGDGTLPRVPVSGSHGASSFSQTFILLRVQRRGGSSARPVPISPFSMLLPVLIATWSEIVVPVPGSSAKTQASIKQDGKQFGSCNVISFQCHPVIASESPHLPSSKTRQFTLRELHKSGEHRMNSERLPSPPTTRRARSKATATYRKDHQDKKQRQQDNAVAFSPPGWFPTTLPGPLPFPIVRRAE</sequence>
<feature type="compositionally biased region" description="Basic and acidic residues" evidence="1">
    <location>
        <begin position="678"/>
        <end position="702"/>
    </location>
</feature>
<feature type="compositionally biased region" description="Basic and acidic residues" evidence="1">
    <location>
        <begin position="844"/>
        <end position="855"/>
    </location>
</feature>
<dbReference type="EMBL" id="CP019478">
    <property type="protein sequence ID" value="UQC87460.1"/>
    <property type="molecule type" value="Genomic_DNA"/>
</dbReference>
<dbReference type="AlphaFoldDB" id="A0A9Q8T286"/>
<feature type="compositionally biased region" description="Basic residues" evidence="1">
    <location>
        <begin position="616"/>
        <end position="634"/>
    </location>
</feature>
<feature type="region of interest" description="Disordered" evidence="1">
    <location>
        <begin position="607"/>
        <end position="634"/>
    </location>
</feature>
<evidence type="ECO:0000256" key="1">
    <source>
        <dbReference type="SAM" id="MobiDB-lite"/>
    </source>
</evidence>
<dbReference type="GeneID" id="73346933"/>
<gene>
    <name evidence="2" type="ORF">CLUP02_12965</name>
</gene>
<accession>A0A9Q8T286</accession>
<proteinExistence type="predicted"/>
<feature type="region of interest" description="Disordered" evidence="1">
    <location>
        <begin position="667"/>
        <end position="716"/>
    </location>
</feature>
<dbReference type="Proteomes" id="UP000830671">
    <property type="component" value="Chromosome 6"/>
</dbReference>
<dbReference type="KEGG" id="clup:CLUP02_12965"/>
<name>A0A9Q8T286_9PEZI</name>
<feature type="region of interest" description="Disordered" evidence="1">
    <location>
        <begin position="367"/>
        <end position="429"/>
    </location>
</feature>
<evidence type="ECO:0000313" key="2">
    <source>
        <dbReference type="EMBL" id="UQC87460.1"/>
    </source>
</evidence>
<dbReference type="RefSeq" id="XP_049149069.1">
    <property type="nucleotide sequence ID" value="XM_049291923.1"/>
</dbReference>
<organism evidence="2 3">
    <name type="scientific">Colletotrichum lupini</name>
    <dbReference type="NCBI Taxonomy" id="145971"/>
    <lineage>
        <taxon>Eukaryota</taxon>
        <taxon>Fungi</taxon>
        <taxon>Dikarya</taxon>
        <taxon>Ascomycota</taxon>
        <taxon>Pezizomycotina</taxon>
        <taxon>Sordariomycetes</taxon>
        <taxon>Hypocreomycetidae</taxon>
        <taxon>Glomerellales</taxon>
        <taxon>Glomerellaceae</taxon>
        <taxon>Colletotrichum</taxon>
        <taxon>Colletotrichum acutatum species complex</taxon>
    </lineage>
</organism>
<feature type="region of interest" description="Disordered" evidence="1">
    <location>
        <begin position="816"/>
        <end position="875"/>
    </location>
</feature>
<evidence type="ECO:0000313" key="3">
    <source>
        <dbReference type="Proteomes" id="UP000830671"/>
    </source>
</evidence>
<reference evidence="2" key="1">
    <citation type="journal article" date="2021" name="Mol. Plant Microbe Interact.">
        <title>Complete Genome Sequence of the Plant-Pathogenic Fungus Colletotrichum lupini.</title>
        <authorList>
            <person name="Baroncelli R."/>
            <person name="Pensec F."/>
            <person name="Da Lio D."/>
            <person name="Boufleur T."/>
            <person name="Vicente I."/>
            <person name="Sarrocco S."/>
            <person name="Picot A."/>
            <person name="Baraldi E."/>
            <person name="Sukno S."/>
            <person name="Thon M."/>
            <person name="Le Floch G."/>
        </authorList>
    </citation>
    <scope>NUCLEOTIDE SEQUENCE</scope>
    <source>
        <strain evidence="2">IMI 504893</strain>
    </source>
</reference>
<feature type="region of interest" description="Disordered" evidence="1">
    <location>
        <begin position="158"/>
        <end position="188"/>
    </location>
</feature>
<keyword evidence="3" id="KW-1185">Reference proteome</keyword>